<comment type="caution">
    <text evidence="1">The sequence shown here is derived from an EMBL/GenBank/DDBJ whole genome shotgun (WGS) entry which is preliminary data.</text>
</comment>
<dbReference type="EMBL" id="LRGB01001581">
    <property type="protein sequence ID" value="KZS11352.1"/>
    <property type="molecule type" value="Genomic_DNA"/>
</dbReference>
<reference evidence="1 2" key="1">
    <citation type="submission" date="2016-03" db="EMBL/GenBank/DDBJ databases">
        <title>EvidentialGene: Evidence-directed Construction of Genes on Genomes.</title>
        <authorList>
            <person name="Gilbert D.G."/>
            <person name="Choi J.-H."/>
            <person name="Mockaitis K."/>
            <person name="Colbourne J."/>
            <person name="Pfrender M."/>
        </authorList>
    </citation>
    <scope>NUCLEOTIDE SEQUENCE [LARGE SCALE GENOMIC DNA]</scope>
    <source>
        <strain evidence="1 2">Xinb3</strain>
        <tissue evidence="1">Complete organism</tissue>
    </source>
</reference>
<dbReference type="AlphaFoldDB" id="A0A164UGZ9"/>
<evidence type="ECO:0000313" key="1">
    <source>
        <dbReference type="EMBL" id="KZS11352.1"/>
    </source>
</evidence>
<evidence type="ECO:0000313" key="2">
    <source>
        <dbReference type="Proteomes" id="UP000076858"/>
    </source>
</evidence>
<protein>
    <submittedName>
        <fullName evidence="1">Uncharacterized protein</fullName>
    </submittedName>
</protein>
<organism evidence="1 2">
    <name type="scientific">Daphnia magna</name>
    <dbReference type="NCBI Taxonomy" id="35525"/>
    <lineage>
        <taxon>Eukaryota</taxon>
        <taxon>Metazoa</taxon>
        <taxon>Ecdysozoa</taxon>
        <taxon>Arthropoda</taxon>
        <taxon>Crustacea</taxon>
        <taxon>Branchiopoda</taxon>
        <taxon>Diplostraca</taxon>
        <taxon>Cladocera</taxon>
        <taxon>Anomopoda</taxon>
        <taxon>Daphniidae</taxon>
        <taxon>Daphnia</taxon>
    </lineage>
</organism>
<proteinExistence type="predicted"/>
<name>A0A164UGZ9_9CRUS</name>
<gene>
    <name evidence="1" type="ORF">APZ42_024131</name>
</gene>
<keyword evidence="2" id="KW-1185">Reference proteome</keyword>
<accession>A0A164UGZ9</accession>
<dbReference type="Proteomes" id="UP000076858">
    <property type="component" value="Unassembled WGS sequence"/>
</dbReference>
<sequence>MGVHGGHICLYSRSSDWSEAQSKLHHASKNGKHYLRKDDLVDKPKKLCLQTDYFKSAITNWFHCLSFAFEYRRGLKWRKQRMLLDIS</sequence>